<gene>
    <name evidence="2" type="ORF">FHG85_03330</name>
</gene>
<dbReference type="Pfam" id="PF09345">
    <property type="entry name" value="SiaC"/>
    <property type="match status" value="1"/>
</dbReference>
<dbReference type="KEGG" id="ttz:FHG85_03330"/>
<dbReference type="Proteomes" id="UP000500961">
    <property type="component" value="Chromosome"/>
</dbReference>
<dbReference type="RefSeq" id="WP_173072982.1">
    <property type="nucleotide sequence ID" value="NZ_CP041345.1"/>
</dbReference>
<sequence>MDTLKIEEKLDSPMVFADAQNGYFEIKGKSLPEDAVEFYTPLDKYVAEYIKNPQPKTVFNLKLEYLNTSSSKKILDIISHFEKLPSQGYEVELNWYHRDDDQDMIDEGIEFAHMTTLKVNFIAEQ</sequence>
<dbReference type="AlphaFoldDB" id="A0A7D3XKA0"/>
<dbReference type="EMBL" id="CP041345">
    <property type="protein sequence ID" value="QKG79335.1"/>
    <property type="molecule type" value="Genomic_DNA"/>
</dbReference>
<feature type="domain" description="SiaC family regulatory phosphoprotein" evidence="1">
    <location>
        <begin position="6"/>
        <end position="123"/>
    </location>
</feature>
<evidence type="ECO:0000313" key="2">
    <source>
        <dbReference type="EMBL" id="QKG79335.1"/>
    </source>
</evidence>
<name>A0A7D3XKA0_9BACT</name>
<dbReference type="InterPro" id="IPR018530">
    <property type="entry name" value="SiaC"/>
</dbReference>
<reference evidence="2 3" key="1">
    <citation type="submission" date="2019-07" db="EMBL/GenBank/DDBJ databases">
        <title>Thalassofilum flectens gen. nov., sp. nov., a novel moderate thermophilic anaerobe from a shallow sea hot spring in Kunashir Island (Russia), representing a new family in the order Bacteroidales, and proposal of Thalassofilacea fam. nov.</title>
        <authorList>
            <person name="Kochetkova T.V."/>
            <person name="Podosokorskaya O.A."/>
            <person name="Novikov A."/>
            <person name="Elcheninov A.G."/>
            <person name="Toshchakov S.V."/>
            <person name="Kublanov I.V."/>
        </authorList>
    </citation>
    <scope>NUCLEOTIDE SEQUENCE [LARGE SCALE GENOMIC DNA]</scope>
    <source>
        <strain evidence="2 3">38-H</strain>
    </source>
</reference>
<evidence type="ECO:0000313" key="3">
    <source>
        <dbReference type="Proteomes" id="UP000500961"/>
    </source>
</evidence>
<keyword evidence="3" id="KW-1185">Reference proteome</keyword>
<protein>
    <submittedName>
        <fullName evidence="2">DUF1987 domain-containing protein</fullName>
    </submittedName>
</protein>
<organism evidence="2 3">
    <name type="scientific">Tenuifilum thalassicum</name>
    <dbReference type="NCBI Taxonomy" id="2590900"/>
    <lineage>
        <taxon>Bacteria</taxon>
        <taxon>Pseudomonadati</taxon>
        <taxon>Bacteroidota</taxon>
        <taxon>Bacteroidia</taxon>
        <taxon>Bacteroidales</taxon>
        <taxon>Tenuifilaceae</taxon>
        <taxon>Tenuifilum</taxon>
    </lineage>
</organism>
<proteinExistence type="predicted"/>
<accession>A0A7D3XKA0</accession>
<evidence type="ECO:0000259" key="1">
    <source>
        <dbReference type="Pfam" id="PF09345"/>
    </source>
</evidence>